<sequence>MTDTTVAIEFDDGTKESGTLNFYSLYLLREGGDKARAIYENYQKIRLNGAKDELDYAYLVYTAYVCANLDKEYIDYPEFLKRLIPNRGMLLHTVNLLLNPQPKKKATSPAPSKGRQSQ</sequence>
<accession>A0A6L5X701</accession>
<dbReference type="Proteomes" id="UP000481852">
    <property type="component" value="Unassembled WGS sequence"/>
</dbReference>
<dbReference type="EMBL" id="VULZ01000024">
    <property type="protein sequence ID" value="MSS16139.1"/>
    <property type="molecule type" value="Genomic_DNA"/>
</dbReference>
<reference evidence="1 2" key="1">
    <citation type="submission" date="2019-08" db="EMBL/GenBank/DDBJ databases">
        <title>In-depth cultivation of the pig gut microbiome towards novel bacterial diversity and tailored functional studies.</title>
        <authorList>
            <person name="Wylensek D."/>
            <person name="Hitch T.C.A."/>
            <person name="Clavel T."/>
        </authorList>
    </citation>
    <scope>NUCLEOTIDE SEQUENCE [LARGE SCALE GENOMIC DNA]</scope>
    <source>
        <strain evidence="1 2">Oil+RF-744-WCA-WT-11</strain>
    </source>
</reference>
<keyword evidence="2" id="KW-1185">Reference proteome</keyword>
<comment type="caution">
    <text evidence="1">The sequence shown here is derived from an EMBL/GenBank/DDBJ whole genome shotgun (WGS) entry which is preliminary data.</text>
</comment>
<evidence type="ECO:0000313" key="1">
    <source>
        <dbReference type="EMBL" id="MSS16139.1"/>
    </source>
</evidence>
<dbReference type="AlphaFoldDB" id="A0A6L5X701"/>
<evidence type="ECO:0000313" key="2">
    <source>
        <dbReference type="Proteomes" id="UP000481852"/>
    </source>
</evidence>
<protein>
    <submittedName>
        <fullName evidence="1">Uncharacterized protein</fullName>
    </submittedName>
</protein>
<proteinExistence type="predicted"/>
<name>A0A6L5X701_9FIRM</name>
<gene>
    <name evidence="1" type="ORF">FYJ35_14095</name>
</gene>
<organism evidence="1 2">
    <name type="scientific">Porcincola intestinalis</name>
    <dbReference type="NCBI Taxonomy" id="2606632"/>
    <lineage>
        <taxon>Bacteria</taxon>
        <taxon>Bacillati</taxon>
        <taxon>Bacillota</taxon>
        <taxon>Clostridia</taxon>
        <taxon>Lachnospirales</taxon>
        <taxon>Lachnospiraceae</taxon>
        <taxon>Porcincola</taxon>
    </lineage>
</organism>
<dbReference type="RefSeq" id="WP_154527569.1">
    <property type="nucleotide sequence ID" value="NZ_VULZ01000024.1"/>
</dbReference>